<feature type="compositionally biased region" description="Polar residues" evidence="2">
    <location>
        <begin position="1"/>
        <end position="10"/>
    </location>
</feature>
<evidence type="ECO:0000313" key="3">
    <source>
        <dbReference type="EMBL" id="EAR86965.2"/>
    </source>
</evidence>
<dbReference type="InParanoid" id="Q22P46"/>
<feature type="region of interest" description="Disordered" evidence="2">
    <location>
        <begin position="347"/>
        <end position="384"/>
    </location>
</feature>
<evidence type="ECO:0000256" key="2">
    <source>
        <dbReference type="SAM" id="MobiDB-lite"/>
    </source>
</evidence>
<dbReference type="KEGG" id="tet:TTHERM_00414450"/>
<feature type="compositionally biased region" description="Basic and acidic residues" evidence="2">
    <location>
        <begin position="366"/>
        <end position="375"/>
    </location>
</feature>
<feature type="compositionally biased region" description="Low complexity" evidence="2">
    <location>
        <begin position="1247"/>
        <end position="1264"/>
    </location>
</feature>
<keyword evidence="1" id="KW-0175">Coiled coil</keyword>
<feature type="compositionally biased region" description="Polar residues" evidence="2">
    <location>
        <begin position="1140"/>
        <end position="1156"/>
    </location>
</feature>
<feature type="compositionally biased region" description="Basic and acidic residues" evidence="2">
    <location>
        <begin position="910"/>
        <end position="922"/>
    </location>
</feature>
<keyword evidence="4" id="KW-1185">Reference proteome</keyword>
<feature type="region of interest" description="Disordered" evidence="2">
    <location>
        <begin position="1242"/>
        <end position="1318"/>
    </location>
</feature>
<feature type="region of interest" description="Disordered" evidence="2">
    <location>
        <begin position="1140"/>
        <end position="1167"/>
    </location>
</feature>
<feature type="compositionally biased region" description="Polar residues" evidence="2">
    <location>
        <begin position="352"/>
        <end position="363"/>
    </location>
</feature>
<feature type="region of interest" description="Disordered" evidence="2">
    <location>
        <begin position="909"/>
        <end position="931"/>
    </location>
</feature>
<dbReference type="EMBL" id="GG662856">
    <property type="protein sequence ID" value="EAR86965.2"/>
    <property type="molecule type" value="Genomic_DNA"/>
</dbReference>
<organism evidence="3 4">
    <name type="scientific">Tetrahymena thermophila (strain SB210)</name>
    <dbReference type="NCBI Taxonomy" id="312017"/>
    <lineage>
        <taxon>Eukaryota</taxon>
        <taxon>Sar</taxon>
        <taxon>Alveolata</taxon>
        <taxon>Ciliophora</taxon>
        <taxon>Intramacronucleata</taxon>
        <taxon>Oligohymenophorea</taxon>
        <taxon>Hymenostomatida</taxon>
        <taxon>Tetrahymenina</taxon>
        <taxon>Tetrahymenidae</taxon>
        <taxon>Tetrahymena</taxon>
    </lineage>
</organism>
<feature type="compositionally biased region" description="Polar residues" evidence="2">
    <location>
        <begin position="974"/>
        <end position="988"/>
    </location>
</feature>
<sequence>MSENKSSTSQDEQEKILKDFQLNKIDSQQPQHLQEFELIQNEDRSLPYENHISQSQDLSQENIPVQQLENNEANSQSQLHKQESKKKLKEFNQQRQAGYRENTLLRLSQIETREDNSTPNTPFNLFFAPEQLKINQEKFEALDKIEKNLVNYLEDFSPIAKIEDSRGDVTAQAFDLSMVQSKDLIQSQKILSQGGTIKTQPTKSTFSNQIQLLQKNEMQSTKNAKQTSSVAVLPQNINQPNSMTKLSANSKQEQKAQKLRERLEKYSHQMMSNIQLQNNQLEVAPKNNIHTKSMLQLFNKNANQKQSEKKIIQAQQNQQINKFQSPSSKKDITNEIKQEELIQYKERKEKSCTSSNNQVNSLISKKKLDQSKTEKNTPNNQSKQTVAYNCVKSMNQNVSQSIQESKFNHYLLSKQISQNHKVVGGNVQAFQNLTQSKFLLNSPQKQKYNLNNMNGKKQQSYQGVEQEAQKIPQKDYSSMIFDFNHLQKETYQSYSPSNRVKTDTEVLKRKSMLDCGQKQNQNQRKYSDNSNELQKGKSLSQGNFDSDKKQSQNNNQMQLQDIHEIQIDEFDNQKSSPSHYQKINNQSKFNQQRIYENTQLNNQQEQNDLDCEAFTINIYKRQYDQIQQSEINPQCDSIVDKQQNMLDNSTQLFQFDYQKQISKEQIDEIQDNNSEIEEENKIYNQRFIQRSYTQDNMIRNICQTDSQQFKEQRQFQIQEQKNNSPSNTIQYEQDKIQFSKEILSENSFIQDENKYFANIIIDRNREKLNSNKIASLYHINNFQVSSESNFTAYTNAISTTTQGHKAVSSAKYIDQDEDEVIDQRLQSYTHHMLDEKQQDQIIQIVEQNVQEDNSSNQKPIASQKKEPIQLSSQKKIQTIQIQQKANSVNLMNNQQNLVIENKAQSQRYSDQVDLRKKQEKSTKNINYNNNSLNNNSAPICLFNLNKEFINKNTKNMGKKNQNMTLNQNYFTVQNEGNENTSKKMNQTQIKEKKHFSTQESPNKPSQNQNFSQKNKQQQKIDQLVQNDQKMNLTPKQISLEKQGSNPKQNQSKHVQIQINEPQNNNQFQAQQSSQQNLHQLILDKHLALAVSLPATPQSTQNTSLQFYQQNSQYSQLFQQKQASKTSSFKELAKKKDKFIRNSNDFSSPQNINLNQKQKSEEISSKANNKSENQFITLSSDLKLNSTKQKTQQLCKTLSIIYEPNSEVACQKQSKDLAEKRLSQRSQKDNEIQSTKSHFQLTMQSKNQQKQITQESQQSSSLNSLIPSVRESFSKQHQMMIDKQQKSPSVKLKPQAISKTDRDHLKDSEKDQQKQNLNRYSSQKFIQFSQQTLKTSPELTQFSQPQKKISQSKTIQNFKSQAYQNMIDKYGQEQQLIKEILLHQTKCS</sequence>
<feature type="coiled-coil region" evidence="1">
    <location>
        <begin position="659"/>
        <end position="686"/>
    </location>
</feature>
<feature type="region of interest" description="Disordered" evidence="2">
    <location>
        <begin position="974"/>
        <end position="1020"/>
    </location>
</feature>
<feature type="region of interest" description="Disordered" evidence="2">
    <location>
        <begin position="850"/>
        <end position="871"/>
    </location>
</feature>
<dbReference type="HOGENOM" id="CLU_230441_0_0_1"/>
<dbReference type="Proteomes" id="UP000009168">
    <property type="component" value="Unassembled WGS sequence"/>
</dbReference>
<gene>
    <name evidence="3" type="ORF">TTHERM_00414450</name>
</gene>
<name>Q22P46_TETTS</name>
<feature type="region of interest" description="Disordered" evidence="2">
    <location>
        <begin position="1"/>
        <end position="29"/>
    </location>
</feature>
<protein>
    <submittedName>
        <fullName evidence="3">Cyclic nucleotide-binding domain protein</fullName>
    </submittedName>
</protein>
<dbReference type="GeneID" id="7834990"/>
<dbReference type="STRING" id="312017.Q22P46"/>
<feature type="compositionally biased region" description="Basic and acidic residues" evidence="2">
    <location>
        <begin position="1298"/>
        <end position="1312"/>
    </location>
</feature>
<reference evidence="4" key="1">
    <citation type="journal article" date="2006" name="PLoS Biol.">
        <title>Macronuclear genome sequence of the ciliate Tetrahymena thermophila, a model eukaryote.</title>
        <authorList>
            <person name="Eisen J.A."/>
            <person name="Coyne R.S."/>
            <person name="Wu M."/>
            <person name="Wu D."/>
            <person name="Thiagarajan M."/>
            <person name="Wortman J.R."/>
            <person name="Badger J.H."/>
            <person name="Ren Q."/>
            <person name="Amedeo P."/>
            <person name="Jones K.M."/>
            <person name="Tallon L.J."/>
            <person name="Delcher A.L."/>
            <person name="Salzberg S.L."/>
            <person name="Silva J.C."/>
            <person name="Haas B.J."/>
            <person name="Majoros W.H."/>
            <person name="Farzad M."/>
            <person name="Carlton J.M."/>
            <person name="Smith R.K. Jr."/>
            <person name="Garg J."/>
            <person name="Pearlman R.E."/>
            <person name="Karrer K.M."/>
            <person name="Sun L."/>
            <person name="Manning G."/>
            <person name="Elde N.C."/>
            <person name="Turkewitz A.P."/>
            <person name="Asai D.J."/>
            <person name="Wilkes D.E."/>
            <person name="Wang Y."/>
            <person name="Cai H."/>
            <person name="Collins K."/>
            <person name="Stewart B.A."/>
            <person name="Lee S.R."/>
            <person name="Wilamowska K."/>
            <person name="Weinberg Z."/>
            <person name="Ruzzo W.L."/>
            <person name="Wloga D."/>
            <person name="Gaertig J."/>
            <person name="Frankel J."/>
            <person name="Tsao C.-C."/>
            <person name="Gorovsky M.A."/>
            <person name="Keeling P.J."/>
            <person name="Waller R.F."/>
            <person name="Patron N.J."/>
            <person name="Cherry J.M."/>
            <person name="Stover N.A."/>
            <person name="Krieger C.J."/>
            <person name="del Toro C."/>
            <person name="Ryder H.F."/>
            <person name="Williamson S.C."/>
            <person name="Barbeau R.A."/>
            <person name="Hamilton E.P."/>
            <person name="Orias E."/>
        </authorList>
    </citation>
    <scope>NUCLEOTIDE SEQUENCE [LARGE SCALE GENOMIC DNA]</scope>
    <source>
        <strain evidence="4">SB210</strain>
    </source>
</reference>
<dbReference type="RefSeq" id="XP_001007210.2">
    <property type="nucleotide sequence ID" value="XM_001007210.2"/>
</dbReference>
<accession>Q22P46</accession>
<evidence type="ECO:0000313" key="4">
    <source>
        <dbReference type="Proteomes" id="UP000009168"/>
    </source>
</evidence>
<feature type="region of interest" description="Disordered" evidence="2">
    <location>
        <begin position="72"/>
        <end position="93"/>
    </location>
</feature>
<proteinExistence type="predicted"/>
<feature type="region of interest" description="Disordered" evidence="2">
    <location>
        <begin position="510"/>
        <end position="555"/>
    </location>
</feature>
<feature type="compositionally biased region" description="Polar residues" evidence="2">
    <location>
        <begin position="517"/>
        <end position="544"/>
    </location>
</feature>
<evidence type="ECO:0000256" key="1">
    <source>
        <dbReference type="SAM" id="Coils"/>
    </source>
</evidence>
<feature type="compositionally biased region" description="Low complexity" evidence="2">
    <location>
        <begin position="1000"/>
        <end position="1019"/>
    </location>
</feature>